<dbReference type="AlphaFoldDB" id="A0A6J4P1S1"/>
<gene>
    <name evidence="2" type="ORF">AVDCRST_MAG66-1598</name>
</gene>
<feature type="region of interest" description="Disordered" evidence="1">
    <location>
        <begin position="1"/>
        <end position="50"/>
    </location>
</feature>
<protein>
    <submittedName>
        <fullName evidence="2">Uncharacterized protein</fullName>
    </submittedName>
</protein>
<reference evidence="2" key="1">
    <citation type="submission" date="2020-02" db="EMBL/GenBank/DDBJ databases">
        <authorList>
            <person name="Meier V. D."/>
        </authorList>
    </citation>
    <scope>NUCLEOTIDE SEQUENCE</scope>
    <source>
        <strain evidence="2">AVDCRST_MAG66</strain>
    </source>
</reference>
<feature type="compositionally biased region" description="Basic and acidic residues" evidence="1">
    <location>
        <begin position="1"/>
        <end position="16"/>
    </location>
</feature>
<name>A0A6J4P1S1_9PSEU</name>
<feature type="non-terminal residue" evidence="2">
    <location>
        <position position="1"/>
    </location>
</feature>
<accession>A0A6J4P1S1</accession>
<feature type="compositionally biased region" description="Basic and acidic residues" evidence="1">
    <location>
        <begin position="70"/>
        <end position="86"/>
    </location>
</feature>
<feature type="region of interest" description="Disordered" evidence="1">
    <location>
        <begin position="69"/>
        <end position="193"/>
    </location>
</feature>
<feature type="non-terminal residue" evidence="2">
    <location>
        <position position="193"/>
    </location>
</feature>
<feature type="compositionally biased region" description="Low complexity" evidence="1">
    <location>
        <begin position="109"/>
        <end position="121"/>
    </location>
</feature>
<sequence length="193" mass="20267">ARSHRARADGARHDGGGRAARPLRRPADHGGRRGGAGRGAARRRGGGAGHADRLVAVVVARHPVRCAHPRQPDRCARRRAALEHRGAPAGRRGGAGAARRAVPARRQRAGAAARRLAADALPPVPRPRRGRDGGMGVGVRDARHRGVRGGRRPAPRRRARPADRCAAARAGHPGREGPGCTGSGRRRMRAGTL</sequence>
<dbReference type="EMBL" id="CADCUS010000243">
    <property type="protein sequence ID" value="CAA9404000.1"/>
    <property type="molecule type" value="Genomic_DNA"/>
</dbReference>
<proteinExistence type="predicted"/>
<evidence type="ECO:0000256" key="1">
    <source>
        <dbReference type="SAM" id="MobiDB-lite"/>
    </source>
</evidence>
<feature type="compositionally biased region" description="Basic residues" evidence="1">
    <location>
        <begin position="184"/>
        <end position="193"/>
    </location>
</feature>
<organism evidence="2">
    <name type="scientific">uncultured Pseudonocardia sp</name>
    <dbReference type="NCBI Taxonomy" id="211455"/>
    <lineage>
        <taxon>Bacteria</taxon>
        <taxon>Bacillati</taxon>
        <taxon>Actinomycetota</taxon>
        <taxon>Actinomycetes</taxon>
        <taxon>Pseudonocardiales</taxon>
        <taxon>Pseudonocardiaceae</taxon>
        <taxon>Pseudonocardia</taxon>
        <taxon>environmental samples</taxon>
    </lineage>
</organism>
<evidence type="ECO:0000313" key="2">
    <source>
        <dbReference type="EMBL" id="CAA9404000.1"/>
    </source>
</evidence>
<feature type="compositionally biased region" description="Basic residues" evidence="1">
    <location>
        <begin position="142"/>
        <end position="159"/>
    </location>
</feature>